<comment type="caution">
    <text evidence="7">The sequence shown here is derived from an EMBL/GenBank/DDBJ whole genome shotgun (WGS) entry which is preliminary data.</text>
</comment>
<proteinExistence type="inferred from homology"/>
<dbReference type="Proteomes" id="UP000031397">
    <property type="component" value="Unassembled WGS sequence"/>
</dbReference>
<dbReference type="PATRIC" id="fig|1614.7.peg.1196"/>
<feature type="transmembrane region" description="Helical" evidence="6">
    <location>
        <begin position="6"/>
        <end position="24"/>
    </location>
</feature>
<keyword evidence="3 6" id="KW-0812">Transmembrane</keyword>
<feature type="transmembrane region" description="Helical" evidence="6">
    <location>
        <begin position="122"/>
        <end position="142"/>
    </location>
</feature>
<comment type="subcellular location">
    <subcellularLocation>
        <location evidence="1">Membrane</location>
        <topology evidence="1">Multi-pass membrane protein</topology>
    </subcellularLocation>
</comment>
<evidence type="ECO:0000256" key="5">
    <source>
        <dbReference type="ARBA" id="ARBA00023136"/>
    </source>
</evidence>
<evidence type="ECO:0000256" key="4">
    <source>
        <dbReference type="ARBA" id="ARBA00022989"/>
    </source>
</evidence>
<evidence type="ECO:0000313" key="8">
    <source>
        <dbReference type="Proteomes" id="UP000031397"/>
    </source>
</evidence>
<dbReference type="Pfam" id="PF03649">
    <property type="entry name" value="UPF0014"/>
    <property type="match status" value="1"/>
</dbReference>
<feature type="transmembrane region" description="Helical" evidence="6">
    <location>
        <begin position="60"/>
        <end position="79"/>
    </location>
</feature>
<gene>
    <name evidence="7" type="ORF">LfDm3_1257</name>
</gene>
<comment type="similarity">
    <text evidence="2">Belongs to the UPF0014 family.</text>
</comment>
<dbReference type="PANTHER" id="PTHR30028">
    <property type="entry name" value="UPF0014 INNER MEMBRANE PROTEIN YBBM-RELATED"/>
    <property type="match status" value="1"/>
</dbReference>
<dbReference type="PANTHER" id="PTHR30028:SF0">
    <property type="entry name" value="PROTEIN ALUMINUM SENSITIVE 3"/>
    <property type="match status" value="1"/>
</dbReference>
<accession>A0A0C1PMF0</accession>
<organism evidence="7 8">
    <name type="scientific">Fructilactobacillus fructivorans</name>
    <dbReference type="NCBI Taxonomy" id="1614"/>
    <lineage>
        <taxon>Bacteria</taxon>
        <taxon>Bacillati</taxon>
        <taxon>Bacillota</taxon>
        <taxon>Bacilli</taxon>
        <taxon>Lactobacillales</taxon>
        <taxon>Lactobacillaceae</taxon>
        <taxon>Fructilactobacillus</taxon>
    </lineage>
</organism>
<feature type="transmembrane region" description="Helical" evidence="6">
    <location>
        <begin position="215"/>
        <end position="241"/>
    </location>
</feature>
<sequence length="255" mass="27646">MPNLIVSNQALALTGLLVLIALFVGWKEKLGIDKSIIIATIRCVVQLFVVGYVLRFVFRINNLFLTIALILIILFNAAYNAKGRSNGMEHALPISIIALGSSTLVVIAVLVFAGAIKFIPSQVVPITGMVASNSMVALGLCYRSMNSMFKDRRQQIIEKLALGADVKTSCSDIVRDSIKTGMQPTIDTAMTVGLVSLPGMMAGLIFAGVDPVKAIKYQIMVTFMLLGITAVSSIIACYMGYHSFYNKNDQLKDMN</sequence>
<evidence type="ECO:0000256" key="3">
    <source>
        <dbReference type="ARBA" id="ARBA00022692"/>
    </source>
</evidence>
<keyword evidence="5 6" id="KW-0472">Membrane</keyword>
<dbReference type="InterPro" id="IPR005226">
    <property type="entry name" value="UPF0014_fam"/>
</dbReference>
<dbReference type="GO" id="GO:0005886">
    <property type="term" value="C:plasma membrane"/>
    <property type="evidence" value="ECO:0007669"/>
    <property type="project" value="TreeGrafter"/>
</dbReference>
<dbReference type="EMBL" id="JOJZ01000024">
    <property type="protein sequence ID" value="KID41111.1"/>
    <property type="molecule type" value="Genomic_DNA"/>
</dbReference>
<dbReference type="RefSeq" id="WP_039145059.1">
    <property type="nucleotide sequence ID" value="NZ_JOJZ01000024.1"/>
</dbReference>
<protein>
    <submittedName>
        <fullName evidence="7">YbbM seven transmembrane helix protein</fullName>
    </submittedName>
</protein>
<reference evidence="7 8" key="1">
    <citation type="submission" date="2014-06" db="EMBL/GenBank/DDBJ databases">
        <title>Functional and comparative genomic analyses of the Drosophila gut microbiota identify candidate symbiosis factors.</title>
        <authorList>
            <person name="Newell P.D."/>
            <person name="Chaston J.M."/>
            <person name="Douglas A.E."/>
        </authorList>
    </citation>
    <scope>NUCLEOTIDE SEQUENCE [LARGE SCALE GENOMIC DNA]</scope>
    <source>
        <strain evidence="7 8">DmCS_002</strain>
    </source>
</reference>
<dbReference type="AlphaFoldDB" id="A0A0C1PMF0"/>
<evidence type="ECO:0000256" key="1">
    <source>
        <dbReference type="ARBA" id="ARBA00004141"/>
    </source>
</evidence>
<evidence type="ECO:0000313" key="7">
    <source>
        <dbReference type="EMBL" id="KID41111.1"/>
    </source>
</evidence>
<evidence type="ECO:0000256" key="6">
    <source>
        <dbReference type="SAM" id="Phobius"/>
    </source>
</evidence>
<keyword evidence="4 6" id="KW-1133">Transmembrane helix</keyword>
<evidence type="ECO:0000256" key="2">
    <source>
        <dbReference type="ARBA" id="ARBA00005268"/>
    </source>
</evidence>
<dbReference type="OrthoDB" id="9791807at2"/>
<feature type="transmembrane region" description="Helical" evidence="6">
    <location>
        <begin position="91"/>
        <end position="116"/>
    </location>
</feature>
<feature type="transmembrane region" description="Helical" evidence="6">
    <location>
        <begin position="36"/>
        <end position="54"/>
    </location>
</feature>
<name>A0A0C1PMF0_9LACO</name>
<dbReference type="GeneID" id="74913917"/>
<feature type="transmembrane region" description="Helical" evidence="6">
    <location>
        <begin position="189"/>
        <end position="209"/>
    </location>
</feature>
<keyword evidence="8" id="KW-1185">Reference proteome</keyword>